<keyword evidence="1" id="KW-0732">Signal</keyword>
<dbReference type="Proteomes" id="UP001284033">
    <property type="component" value="Unassembled WGS sequence"/>
</dbReference>
<organism evidence="2 3">
    <name type="scientific">Riemerella anatipestifer</name>
    <name type="common">Moraxella anatipestifer</name>
    <dbReference type="NCBI Taxonomy" id="34085"/>
    <lineage>
        <taxon>Bacteria</taxon>
        <taxon>Pseudomonadati</taxon>
        <taxon>Bacteroidota</taxon>
        <taxon>Flavobacteriia</taxon>
        <taxon>Flavobacteriales</taxon>
        <taxon>Weeksellaceae</taxon>
        <taxon>Riemerella</taxon>
    </lineage>
</organism>
<accession>A0AAP6HDK9</accession>
<dbReference type="EMBL" id="JAQZHK010000003">
    <property type="protein sequence ID" value="MDY3512582.1"/>
    <property type="molecule type" value="Genomic_DNA"/>
</dbReference>
<gene>
    <name evidence="2" type="ORF">PG303_05055</name>
</gene>
<reference evidence="2" key="1">
    <citation type="submission" date="2023-01" db="EMBL/GenBank/DDBJ databases">
        <title>Genome-based studies on antimicrobial resistance profiles of Riemerella anatipestifer in China, 1994 to 2021.</title>
        <authorList>
            <person name="Yang Z."/>
            <person name="Zhu D."/>
        </authorList>
    </citation>
    <scope>NUCLEOTIDE SEQUENCE</scope>
    <source>
        <strain evidence="2">RCAD1218</strain>
    </source>
</reference>
<sequence length="181" mass="21553">MKYLILILFFCNSLNAQNITITLQKKKNNLKVSIFSNEDLILNTGTASTNIYGFMNKIDEYPMYEDILYLFVYENEKIIPQNKTSVLLHPDKAPSFYKKELEKLEKTMCKKYIIKANKNKTLCFDFLVYKDDKDVFKDFPCRTLDCSYDYYTLERGKKYKMQIQLKVNSKIYKSNVVEFTY</sequence>
<name>A0AAP6HDK9_RIEAN</name>
<feature type="signal peptide" evidence="1">
    <location>
        <begin position="1"/>
        <end position="16"/>
    </location>
</feature>
<evidence type="ECO:0000256" key="1">
    <source>
        <dbReference type="SAM" id="SignalP"/>
    </source>
</evidence>
<dbReference type="RefSeq" id="WP_154469253.1">
    <property type="nucleotide sequence ID" value="NZ_CP081184.1"/>
</dbReference>
<dbReference type="AlphaFoldDB" id="A0AAP6HDK9"/>
<evidence type="ECO:0000313" key="3">
    <source>
        <dbReference type="Proteomes" id="UP001284033"/>
    </source>
</evidence>
<feature type="chain" id="PRO_5042930183" evidence="1">
    <location>
        <begin position="17"/>
        <end position="181"/>
    </location>
</feature>
<protein>
    <submittedName>
        <fullName evidence="2">Uncharacterized protein</fullName>
    </submittedName>
</protein>
<comment type="caution">
    <text evidence="2">The sequence shown here is derived from an EMBL/GenBank/DDBJ whole genome shotgun (WGS) entry which is preliminary data.</text>
</comment>
<proteinExistence type="predicted"/>
<evidence type="ECO:0000313" key="2">
    <source>
        <dbReference type="EMBL" id="MDY3512582.1"/>
    </source>
</evidence>